<dbReference type="InterPro" id="IPR050491">
    <property type="entry name" value="AmpC-like"/>
</dbReference>
<dbReference type="PANTHER" id="PTHR46825">
    <property type="entry name" value="D-ALANYL-D-ALANINE-CARBOXYPEPTIDASE/ENDOPEPTIDASE AMPH"/>
    <property type="match status" value="1"/>
</dbReference>
<comment type="caution">
    <text evidence="3">The sequence shown here is derived from an EMBL/GenBank/DDBJ whole genome shotgun (WGS) entry which is preliminary data.</text>
</comment>
<evidence type="ECO:0000313" key="3">
    <source>
        <dbReference type="EMBL" id="TDE57727.1"/>
    </source>
</evidence>
<proteinExistence type="predicted"/>
<dbReference type="AlphaFoldDB" id="A0A4R5FUJ7"/>
<keyword evidence="1" id="KW-0732">Signal</keyword>
<dbReference type="EMBL" id="SMLD01000012">
    <property type="protein sequence ID" value="TDE57727.1"/>
    <property type="molecule type" value="Genomic_DNA"/>
</dbReference>
<accession>A0A4R5FUJ7</accession>
<reference evidence="3 4" key="1">
    <citation type="submission" date="2019-03" db="EMBL/GenBank/DDBJ databases">
        <title>Draft genome sequences of novel Actinobacteria.</title>
        <authorList>
            <person name="Sahin N."/>
            <person name="Ay H."/>
            <person name="Saygin H."/>
        </authorList>
    </citation>
    <scope>NUCLEOTIDE SEQUENCE [LARGE SCALE GENOMIC DNA]</scope>
    <source>
        <strain evidence="3 4">6K102</strain>
    </source>
</reference>
<dbReference type="InterPro" id="IPR001466">
    <property type="entry name" value="Beta-lactam-related"/>
</dbReference>
<sequence length="430" mass="45504">MSTSSSDSPSRRYVERLAAVAAAAAIMVTASAAALPPSPTPFTPPGPAKPASPHCEDVCLAAPVQPAKPEVDSATLDRLRDDVRAVHATGVVGVLGEVDTRSGRLPARSGVADLTTKKAIPLNGYFRIGSTTKTFVATVVLQLVGEGKLSLDDTVDMWLPGVVRGNGNDGREIIVRQLLQHTSGIPEYLRPATSVDQWRQAQLRTWQPEQLVALAMEHKPSFEPGAKWGYSNTNYVLAGMIIRKVTGRTWGEEIERRILTPLAMRHTVIPGADPRLPNPHAKAYTRFTPDGPLTDVTTHNQSLGDAAGAMISTTGDLNRFFRALLSGRLLAPAQLADMKKTVPAKALQDMGVAGAAYGLGLMYQPLSCGGGYWGHGGDEAGFSTRVGAVPGGGRSVAVEVTSRSPADLEALLHTDRALTTLVDHALCGTS</sequence>
<dbReference type="GO" id="GO:0016787">
    <property type="term" value="F:hydrolase activity"/>
    <property type="evidence" value="ECO:0007669"/>
    <property type="project" value="UniProtKB-KW"/>
</dbReference>
<name>A0A4R5FUJ7_9ACTN</name>
<dbReference type="InterPro" id="IPR006311">
    <property type="entry name" value="TAT_signal"/>
</dbReference>
<evidence type="ECO:0000256" key="1">
    <source>
        <dbReference type="SAM" id="SignalP"/>
    </source>
</evidence>
<keyword evidence="3" id="KW-0378">Hydrolase</keyword>
<organism evidence="3 4">
    <name type="scientific">Nonomuraea mesophila</name>
    <dbReference type="NCBI Taxonomy" id="2530382"/>
    <lineage>
        <taxon>Bacteria</taxon>
        <taxon>Bacillati</taxon>
        <taxon>Actinomycetota</taxon>
        <taxon>Actinomycetes</taxon>
        <taxon>Streptosporangiales</taxon>
        <taxon>Streptosporangiaceae</taxon>
        <taxon>Nonomuraea</taxon>
    </lineage>
</organism>
<evidence type="ECO:0000259" key="2">
    <source>
        <dbReference type="Pfam" id="PF00144"/>
    </source>
</evidence>
<feature type="chain" id="PRO_5020400384" evidence="1">
    <location>
        <begin position="33"/>
        <end position="430"/>
    </location>
</feature>
<evidence type="ECO:0000313" key="4">
    <source>
        <dbReference type="Proteomes" id="UP000295136"/>
    </source>
</evidence>
<keyword evidence="4" id="KW-1185">Reference proteome</keyword>
<dbReference type="InterPro" id="IPR012338">
    <property type="entry name" value="Beta-lactam/transpept-like"/>
</dbReference>
<dbReference type="SUPFAM" id="SSF56601">
    <property type="entry name" value="beta-lactamase/transpeptidase-like"/>
    <property type="match status" value="1"/>
</dbReference>
<gene>
    <name evidence="3" type="ORF">E1295_07120</name>
</gene>
<feature type="domain" description="Beta-lactamase-related" evidence="2">
    <location>
        <begin position="98"/>
        <end position="414"/>
    </location>
</feature>
<protein>
    <submittedName>
        <fullName evidence="3">Class A beta-lactamase-related serine hydrolase</fullName>
    </submittedName>
</protein>
<dbReference type="PANTHER" id="PTHR46825:SF7">
    <property type="entry name" value="D-ALANYL-D-ALANINE CARBOXYPEPTIDASE"/>
    <property type="match status" value="1"/>
</dbReference>
<feature type="signal peptide" evidence="1">
    <location>
        <begin position="1"/>
        <end position="32"/>
    </location>
</feature>
<dbReference type="Gene3D" id="3.40.710.10">
    <property type="entry name" value="DD-peptidase/beta-lactamase superfamily"/>
    <property type="match status" value="1"/>
</dbReference>
<dbReference type="Pfam" id="PF00144">
    <property type="entry name" value="Beta-lactamase"/>
    <property type="match status" value="1"/>
</dbReference>
<dbReference type="Proteomes" id="UP000295136">
    <property type="component" value="Unassembled WGS sequence"/>
</dbReference>
<dbReference type="PROSITE" id="PS51318">
    <property type="entry name" value="TAT"/>
    <property type="match status" value="1"/>
</dbReference>